<protein>
    <submittedName>
        <fullName evidence="1">Uncharacterized protein</fullName>
    </submittedName>
</protein>
<accession>A0A663M9L6</accession>
<dbReference type="AlphaFoldDB" id="A0A663M9L6"/>
<evidence type="ECO:0000313" key="2">
    <source>
        <dbReference type="Proteomes" id="UP000472269"/>
    </source>
</evidence>
<reference evidence="1" key="1">
    <citation type="submission" date="2025-08" db="UniProtKB">
        <authorList>
            <consortium name="Ensembl"/>
        </authorList>
    </citation>
    <scope>IDENTIFICATION</scope>
</reference>
<organism evidence="1 2">
    <name type="scientific">Athene cunicularia</name>
    <name type="common">Burrowing owl</name>
    <name type="synonym">Speotyto cunicularia</name>
    <dbReference type="NCBI Taxonomy" id="194338"/>
    <lineage>
        <taxon>Eukaryota</taxon>
        <taxon>Metazoa</taxon>
        <taxon>Chordata</taxon>
        <taxon>Craniata</taxon>
        <taxon>Vertebrata</taxon>
        <taxon>Euteleostomi</taxon>
        <taxon>Archelosauria</taxon>
        <taxon>Archosauria</taxon>
        <taxon>Dinosauria</taxon>
        <taxon>Saurischia</taxon>
        <taxon>Theropoda</taxon>
        <taxon>Coelurosauria</taxon>
        <taxon>Aves</taxon>
        <taxon>Neognathae</taxon>
        <taxon>Neoaves</taxon>
        <taxon>Telluraves</taxon>
        <taxon>Strigiformes</taxon>
        <taxon>Strigidae</taxon>
        <taxon>Athene</taxon>
    </lineage>
</organism>
<reference evidence="1" key="2">
    <citation type="submission" date="2025-09" db="UniProtKB">
        <authorList>
            <consortium name="Ensembl"/>
        </authorList>
    </citation>
    <scope>IDENTIFICATION</scope>
</reference>
<evidence type="ECO:0000313" key="1">
    <source>
        <dbReference type="Ensembl" id="ENSACUP00000008536.1"/>
    </source>
</evidence>
<name>A0A663M9L6_ATHCN</name>
<keyword evidence="2" id="KW-1185">Reference proteome</keyword>
<dbReference type="Proteomes" id="UP000472269">
    <property type="component" value="Unplaced"/>
</dbReference>
<dbReference type="Ensembl" id="ENSACUT00000009108.1">
    <property type="protein sequence ID" value="ENSACUP00000008536.1"/>
    <property type="gene ID" value="ENSACUG00000005794.1"/>
</dbReference>
<sequence length="89" mass="10211">MFSDFSNSRKLLKKIRFHCSEGKVINPHCKIKNISVFCDTLGNCQIIGEVNKKWKESFCGNLCRNCSARTHRAVCQDSPYCCFCSTPRK</sequence>
<proteinExistence type="predicted"/>